<dbReference type="Proteomes" id="UP001147653">
    <property type="component" value="Unassembled WGS sequence"/>
</dbReference>
<organism evidence="1 2">
    <name type="scientific">Solirubrobacter phytolaccae</name>
    <dbReference type="NCBI Taxonomy" id="1404360"/>
    <lineage>
        <taxon>Bacteria</taxon>
        <taxon>Bacillati</taxon>
        <taxon>Actinomycetota</taxon>
        <taxon>Thermoleophilia</taxon>
        <taxon>Solirubrobacterales</taxon>
        <taxon>Solirubrobacteraceae</taxon>
        <taxon>Solirubrobacter</taxon>
    </lineage>
</organism>
<accession>A0A9X3SB13</accession>
<proteinExistence type="predicted"/>
<evidence type="ECO:0000313" key="2">
    <source>
        <dbReference type="Proteomes" id="UP001147653"/>
    </source>
</evidence>
<reference evidence="1" key="1">
    <citation type="submission" date="2022-10" db="EMBL/GenBank/DDBJ databases">
        <title>The WGS of Solirubrobacter phytolaccae KCTC 29190.</title>
        <authorList>
            <person name="Jiang Z."/>
        </authorList>
    </citation>
    <scope>NUCLEOTIDE SEQUENCE</scope>
    <source>
        <strain evidence="1">KCTC 29190</strain>
    </source>
</reference>
<gene>
    <name evidence="1" type="ORF">OJ997_11195</name>
</gene>
<dbReference type="EMBL" id="JAPDDP010000016">
    <property type="protein sequence ID" value="MDA0180860.1"/>
    <property type="molecule type" value="Genomic_DNA"/>
</dbReference>
<dbReference type="AlphaFoldDB" id="A0A9X3SB13"/>
<keyword evidence="2" id="KW-1185">Reference proteome</keyword>
<sequence length="136" mass="14627">MLKRWRTELIAFAVAIGLGVGVALVFGVGRTSEEDKVQDVAATYLAAFADNDPVALCNAISPVARVQFEFASSDCATSAKTAILKVPEQERAALREPSITVESVNDAEARVQFSPKLSGSGDMHLIKRNDTWFVSP</sequence>
<name>A0A9X3SB13_9ACTN</name>
<evidence type="ECO:0000313" key="1">
    <source>
        <dbReference type="EMBL" id="MDA0180860.1"/>
    </source>
</evidence>
<comment type="caution">
    <text evidence="1">The sequence shown here is derived from an EMBL/GenBank/DDBJ whole genome shotgun (WGS) entry which is preliminary data.</text>
</comment>
<protein>
    <recommendedName>
        <fullName evidence="3">DUF4878 domain-containing protein</fullName>
    </recommendedName>
</protein>
<evidence type="ECO:0008006" key="3">
    <source>
        <dbReference type="Google" id="ProtNLM"/>
    </source>
</evidence>
<dbReference type="RefSeq" id="WP_270025169.1">
    <property type="nucleotide sequence ID" value="NZ_JAPDDP010000016.1"/>
</dbReference>